<keyword evidence="1" id="KW-1133">Transmembrane helix</keyword>
<keyword evidence="1" id="KW-0812">Transmembrane</keyword>
<dbReference type="EMBL" id="JAOAMU010000004">
    <property type="protein sequence ID" value="MCT2562876.1"/>
    <property type="molecule type" value="Genomic_DNA"/>
</dbReference>
<evidence type="ECO:0000313" key="2">
    <source>
        <dbReference type="EMBL" id="MCT2562876.1"/>
    </source>
</evidence>
<evidence type="ECO:0000256" key="1">
    <source>
        <dbReference type="SAM" id="Phobius"/>
    </source>
</evidence>
<keyword evidence="3" id="KW-1185">Reference proteome</keyword>
<dbReference type="Proteomes" id="UP001525566">
    <property type="component" value="Unassembled WGS sequence"/>
</dbReference>
<organism evidence="2 3">
    <name type="scientific">Chryseobacterium herbae</name>
    <dbReference type="NCBI Taxonomy" id="2976476"/>
    <lineage>
        <taxon>Bacteria</taxon>
        <taxon>Pseudomonadati</taxon>
        <taxon>Bacteroidota</taxon>
        <taxon>Flavobacteriia</taxon>
        <taxon>Flavobacteriales</taxon>
        <taxon>Weeksellaceae</taxon>
        <taxon>Chryseobacterium group</taxon>
        <taxon>Chryseobacterium</taxon>
    </lineage>
</organism>
<proteinExistence type="predicted"/>
<comment type="caution">
    <text evidence="2">The sequence shown here is derived from an EMBL/GenBank/DDBJ whole genome shotgun (WGS) entry which is preliminary data.</text>
</comment>
<feature type="transmembrane region" description="Helical" evidence="1">
    <location>
        <begin position="38"/>
        <end position="57"/>
    </location>
</feature>
<keyword evidence="1" id="KW-0472">Membrane</keyword>
<name>A0ABT2IVK4_9FLAO</name>
<gene>
    <name evidence="2" type="ORF">N0B48_13365</name>
</gene>
<evidence type="ECO:0000313" key="3">
    <source>
        <dbReference type="Proteomes" id="UP001525566"/>
    </source>
</evidence>
<feature type="transmembrane region" description="Helical" evidence="1">
    <location>
        <begin position="69"/>
        <end position="93"/>
    </location>
</feature>
<accession>A0ABT2IVK4</accession>
<dbReference type="RefSeq" id="WP_259839281.1">
    <property type="nucleotide sequence ID" value="NZ_JAOAMU010000004.1"/>
</dbReference>
<sequence length="173" mass="20459">MAENSIDYSQIKLQENIPLTEEERNTIAVQKQDFFKHVPGVLLLVIILMVLMACYLLKDEFHDFKYYHYLLFLGIALMLYAFFYGIMHLVYFYSVKNWEKDIQNGKNKLTSIIISRHKTENDEYIITFSGRNRKEKIRLPVSKDDYLGYNVGTKVVVVYLKYSKTVISLDHTH</sequence>
<protein>
    <submittedName>
        <fullName evidence="2">Uncharacterized protein</fullName>
    </submittedName>
</protein>
<reference evidence="2 3" key="1">
    <citation type="submission" date="2022-09" db="EMBL/GenBank/DDBJ databases">
        <title>Chryseobacterium oleae sp.nov., isolated from the inter-root soil of Pyrola calliantha H. Andr. in Tibet.</title>
        <authorList>
            <person name="Li Z."/>
        </authorList>
    </citation>
    <scope>NUCLEOTIDE SEQUENCE [LARGE SCALE GENOMIC DNA]</scope>
    <source>
        <strain evidence="3">pc1-10</strain>
    </source>
</reference>